<evidence type="ECO:0000256" key="1">
    <source>
        <dbReference type="SAM" id="SignalP"/>
    </source>
</evidence>
<dbReference type="Proteomes" id="UP000403266">
    <property type="component" value="Unassembled WGS sequence"/>
</dbReference>
<dbReference type="AlphaFoldDB" id="A0A5N7MS78"/>
<keyword evidence="4" id="KW-1185">Reference proteome</keyword>
<gene>
    <name evidence="3" type="ORF">FS320_33470</name>
</gene>
<dbReference type="OrthoDB" id="7579774at2"/>
<evidence type="ECO:0000313" key="3">
    <source>
        <dbReference type="EMBL" id="MPR29845.1"/>
    </source>
</evidence>
<feature type="signal peptide" evidence="1">
    <location>
        <begin position="1"/>
        <end position="21"/>
    </location>
</feature>
<reference evidence="3 4" key="1">
    <citation type="journal article" date="2019" name="Syst. Appl. Microbiol.">
        <title>Microvirga tunisiensis sp. nov., a root nodule symbiotic bacterium isolated from Lupinus micranthus and L. luteus grown in Northern Tunisia.</title>
        <authorList>
            <person name="Msaddak A."/>
            <person name="Rejili M."/>
            <person name="Duran D."/>
            <person name="Mars M."/>
            <person name="Palacios J.M."/>
            <person name="Ruiz-Argueso T."/>
            <person name="Rey L."/>
            <person name="Imperial J."/>
        </authorList>
    </citation>
    <scope>NUCLEOTIDE SEQUENCE [LARGE SCALE GENOMIC DNA]</scope>
    <source>
        <strain evidence="3 4">Lmie10</strain>
    </source>
</reference>
<dbReference type="RefSeq" id="WP_152716721.1">
    <property type="nucleotide sequence ID" value="NZ_VOSJ01000299.1"/>
</dbReference>
<keyword evidence="1" id="KW-0732">Signal</keyword>
<dbReference type="EMBL" id="VOSK01000277">
    <property type="protein sequence ID" value="MPR29845.1"/>
    <property type="molecule type" value="Genomic_DNA"/>
</dbReference>
<dbReference type="Pfam" id="PF18050">
    <property type="entry name" value="Cyclophil_like2"/>
    <property type="match status" value="1"/>
</dbReference>
<dbReference type="SUPFAM" id="SSF50891">
    <property type="entry name" value="Cyclophilin-like"/>
    <property type="match status" value="1"/>
</dbReference>
<evidence type="ECO:0000313" key="4">
    <source>
        <dbReference type="Proteomes" id="UP000403266"/>
    </source>
</evidence>
<name>A0A5N7MS78_9HYPH</name>
<comment type="caution">
    <text evidence="3">The sequence shown here is derived from an EMBL/GenBank/DDBJ whole genome shotgun (WGS) entry which is preliminary data.</text>
</comment>
<accession>A0A5N7MS78</accession>
<dbReference type="InterPro" id="IPR041183">
    <property type="entry name" value="Cyclophilin-like"/>
</dbReference>
<feature type="domain" description="Cyclophilin-like" evidence="2">
    <location>
        <begin position="30"/>
        <end position="133"/>
    </location>
</feature>
<protein>
    <recommendedName>
        <fullName evidence="2">Cyclophilin-like domain-containing protein</fullName>
    </recommendedName>
</protein>
<sequence>MQHRIMIAVGLALMLKGNAMAQERILISSEWGNVTADLIGNDATRTLVRMLPLTIDMTDHLRQEKTGNLPSPLPATARQQDFSTGTLGLWGPDHFVIYYRSGRVPRPGIIILGNVTGDSSIFDRPGPVTIRLERTK</sequence>
<dbReference type="InterPro" id="IPR029000">
    <property type="entry name" value="Cyclophilin-like_dom_sf"/>
</dbReference>
<feature type="chain" id="PRO_5030135712" description="Cyclophilin-like domain-containing protein" evidence="1">
    <location>
        <begin position="22"/>
        <end position="136"/>
    </location>
</feature>
<evidence type="ECO:0000259" key="2">
    <source>
        <dbReference type="Pfam" id="PF18050"/>
    </source>
</evidence>
<proteinExistence type="predicted"/>
<dbReference type="Gene3D" id="2.40.100.20">
    <property type="match status" value="1"/>
</dbReference>
<organism evidence="3 4">
    <name type="scientific">Microvirga tunisiensis</name>
    <dbReference type="NCBI Taxonomy" id="2108360"/>
    <lineage>
        <taxon>Bacteria</taxon>
        <taxon>Pseudomonadati</taxon>
        <taxon>Pseudomonadota</taxon>
        <taxon>Alphaproteobacteria</taxon>
        <taxon>Hyphomicrobiales</taxon>
        <taxon>Methylobacteriaceae</taxon>
        <taxon>Microvirga</taxon>
    </lineage>
</organism>